<evidence type="ECO:0000313" key="2">
    <source>
        <dbReference type="Proteomes" id="UP000887043"/>
    </source>
</evidence>
<name>A0AA37I439_SEGBR</name>
<dbReference type="Proteomes" id="UP000887043">
    <property type="component" value="Unassembled WGS sequence"/>
</dbReference>
<dbReference type="RefSeq" id="WP_039869604.1">
    <property type="nucleotide sequence ID" value="NZ_BPTR01000001.1"/>
</dbReference>
<comment type="caution">
    <text evidence="1">The sequence shown here is derived from an EMBL/GenBank/DDBJ whole genome shotgun (WGS) entry which is preliminary data.</text>
</comment>
<gene>
    <name evidence="1" type="ORF">PRRU23_24610</name>
</gene>
<proteinExistence type="predicted"/>
<evidence type="ECO:0000313" key="1">
    <source>
        <dbReference type="EMBL" id="GJG28761.1"/>
    </source>
</evidence>
<dbReference type="AlphaFoldDB" id="A0AA37I439"/>
<organism evidence="1 2">
    <name type="scientific">Segatella bryantii</name>
    <name type="common">Prevotella bryantii</name>
    <dbReference type="NCBI Taxonomy" id="77095"/>
    <lineage>
        <taxon>Bacteria</taxon>
        <taxon>Pseudomonadati</taxon>
        <taxon>Bacteroidota</taxon>
        <taxon>Bacteroidia</taxon>
        <taxon>Bacteroidales</taxon>
        <taxon>Prevotellaceae</taxon>
        <taxon>Segatella</taxon>
    </lineage>
</organism>
<dbReference type="EMBL" id="BPTR01000001">
    <property type="protein sequence ID" value="GJG28761.1"/>
    <property type="molecule type" value="Genomic_DNA"/>
</dbReference>
<reference evidence="1" key="1">
    <citation type="submission" date="2021-08" db="EMBL/GenBank/DDBJ databases">
        <title>Prevotella lacticifex sp. nov., isolated from rumen of cow.</title>
        <authorList>
            <person name="Shinkai T."/>
            <person name="Ikeyama N."/>
            <person name="Kumagai M."/>
            <person name="Ohmori H."/>
            <person name="Sakamoto M."/>
            <person name="Ohkuma M."/>
            <person name="Mitsumori M."/>
        </authorList>
    </citation>
    <scope>NUCLEOTIDE SEQUENCE</scope>
    <source>
        <strain evidence="1">DSM 11371</strain>
    </source>
</reference>
<protein>
    <submittedName>
        <fullName evidence="1">Uncharacterized protein</fullName>
    </submittedName>
</protein>
<sequence>MNTVQKQYIAEWHDNFVNYTAKICSFVDSMKLLPEATDPDKQAIELFKYLLHSKDVADVEKDLSDGIIKKSTLDKIEKLDKDMVNFAIEHISASPVFKDILKRISYHQIEFSKQVCAERLNELQIPFEE</sequence>
<accession>A0AA37I439</accession>